<comment type="subcellular location">
    <subcellularLocation>
        <location evidence="1">Cytoplasm</location>
        <location evidence="1">Cytoskeleton</location>
    </subcellularLocation>
</comment>
<evidence type="ECO:0000256" key="6">
    <source>
        <dbReference type="ARBA" id="ARBA00023054"/>
    </source>
</evidence>
<evidence type="ECO:0000256" key="1">
    <source>
        <dbReference type="ARBA" id="ARBA00004245"/>
    </source>
</evidence>
<dbReference type="AlphaFoldDB" id="A0A8T2NQ10"/>
<gene>
    <name evidence="10" type="ORF">JZ751_023338</name>
</gene>
<keyword evidence="7" id="KW-0505">Motor protein</keyword>
<accession>A0A8T2NQ10</accession>
<evidence type="ECO:0000256" key="8">
    <source>
        <dbReference type="ARBA" id="ARBA00023212"/>
    </source>
</evidence>
<evidence type="ECO:0000256" key="5">
    <source>
        <dbReference type="ARBA" id="ARBA00022840"/>
    </source>
</evidence>
<evidence type="ECO:0000256" key="4">
    <source>
        <dbReference type="ARBA" id="ARBA00022741"/>
    </source>
</evidence>
<keyword evidence="2" id="KW-0963">Cytoplasm</keyword>
<dbReference type="Proteomes" id="UP000824540">
    <property type="component" value="Unassembled WGS sequence"/>
</dbReference>
<keyword evidence="4" id="KW-0547">Nucleotide-binding</keyword>
<keyword evidence="3" id="KW-0493">Microtubule</keyword>
<evidence type="ECO:0000256" key="2">
    <source>
        <dbReference type="ARBA" id="ARBA00022490"/>
    </source>
</evidence>
<organism evidence="10 11">
    <name type="scientific">Albula glossodonta</name>
    <name type="common">roundjaw bonefish</name>
    <dbReference type="NCBI Taxonomy" id="121402"/>
    <lineage>
        <taxon>Eukaryota</taxon>
        <taxon>Metazoa</taxon>
        <taxon>Chordata</taxon>
        <taxon>Craniata</taxon>
        <taxon>Vertebrata</taxon>
        <taxon>Euteleostomi</taxon>
        <taxon>Actinopterygii</taxon>
        <taxon>Neopterygii</taxon>
        <taxon>Teleostei</taxon>
        <taxon>Albuliformes</taxon>
        <taxon>Albulidae</taxon>
        <taxon>Albula</taxon>
    </lineage>
</organism>
<reference evidence="10" key="1">
    <citation type="thesis" date="2021" institute="BYU ScholarsArchive" country="Provo, UT, USA">
        <title>Applications of and Algorithms for Genome Assembly and Genomic Analyses with an Emphasis on Marine Teleosts.</title>
        <authorList>
            <person name="Pickett B.D."/>
        </authorList>
    </citation>
    <scope>NUCLEOTIDE SEQUENCE</scope>
    <source>
        <strain evidence="10">HI-2016</strain>
    </source>
</reference>
<evidence type="ECO:0000256" key="3">
    <source>
        <dbReference type="ARBA" id="ARBA00022701"/>
    </source>
</evidence>
<feature type="coiled-coil region" evidence="9">
    <location>
        <begin position="63"/>
        <end position="122"/>
    </location>
</feature>
<evidence type="ECO:0000256" key="9">
    <source>
        <dbReference type="SAM" id="Coils"/>
    </source>
</evidence>
<dbReference type="OrthoDB" id="3176171at2759"/>
<evidence type="ECO:0000256" key="7">
    <source>
        <dbReference type="ARBA" id="ARBA00023175"/>
    </source>
</evidence>
<keyword evidence="5" id="KW-0067">ATP-binding</keyword>
<evidence type="ECO:0000313" key="10">
    <source>
        <dbReference type="EMBL" id="KAG9339692.1"/>
    </source>
</evidence>
<comment type="caution">
    <text evidence="10">The sequence shown here is derived from an EMBL/GenBank/DDBJ whole genome shotgun (WGS) entry which is preliminary data.</text>
</comment>
<dbReference type="InterPro" id="IPR059182">
    <property type="entry name" value="Khc_C"/>
</dbReference>
<evidence type="ECO:0000313" key="11">
    <source>
        <dbReference type="Proteomes" id="UP000824540"/>
    </source>
</evidence>
<name>A0A8T2NQ10_9TELE</name>
<keyword evidence="8" id="KW-0206">Cytoskeleton</keyword>
<protein>
    <submittedName>
        <fullName evidence="10">Uncharacterized protein</fullName>
    </submittedName>
</protein>
<keyword evidence="6 9" id="KW-0175">Coiled coil</keyword>
<keyword evidence="11" id="KW-1185">Reference proteome</keyword>
<dbReference type="EMBL" id="JAFBMS010000051">
    <property type="protein sequence ID" value="KAG9339692.1"/>
    <property type="molecule type" value="Genomic_DNA"/>
</dbReference>
<proteinExistence type="predicted"/>
<dbReference type="CDD" id="cd23649">
    <property type="entry name" value="Khc_CBD_cc"/>
    <property type="match status" value="1"/>
</dbReference>
<sequence>MQARNLSLPLPELPAGVPYSQGRDLYDLWGIPDLCTRWTVSVCDQPVPNPAGSKALHRVNRTAHRLVRDNADLRCELPKLEKRLRSTAERVKALEGALREAKEGAMKDRRRYQQEVERIKDVMRAKGSMRRPHAAQIAKPIRPGHYPACSPTNPMFVRPNEGPITFSNVMFQSPAPPSAPPCAPRTTQRHTVTAGQNGSVVNSTEALDTYLLNVENGNATDINDNDRGRMNCGSEMEEPANVYLIQQESAASYREWVQNEYGENYFSHAAF</sequence>